<dbReference type="AlphaFoldDB" id="A0AAD4GHL2"/>
<evidence type="ECO:0000256" key="1">
    <source>
        <dbReference type="SAM" id="Phobius"/>
    </source>
</evidence>
<keyword evidence="1" id="KW-1133">Transmembrane helix</keyword>
<sequence>MQKPTPTPWMSRGVFPHSVTLVSIPVTLVSVPSAARYGSRALSKDLASGIMPMMANTFLLFFWTGKMPGDDHNLKNVLYNGQLFSLIIFM</sequence>
<dbReference type="EMBL" id="WHUW01000006">
    <property type="protein sequence ID" value="KAF8444478.1"/>
    <property type="molecule type" value="Genomic_DNA"/>
</dbReference>
<name>A0AAD4GHL2_BOLED</name>
<gene>
    <name evidence="2" type="ORF">L210DRAFT_978449</name>
</gene>
<comment type="caution">
    <text evidence="2">The sequence shown here is derived from an EMBL/GenBank/DDBJ whole genome shotgun (WGS) entry which is preliminary data.</text>
</comment>
<accession>A0AAD4GHL2</accession>
<dbReference type="Proteomes" id="UP001194468">
    <property type="component" value="Unassembled WGS sequence"/>
</dbReference>
<keyword evidence="3" id="KW-1185">Reference proteome</keyword>
<evidence type="ECO:0000313" key="2">
    <source>
        <dbReference type="EMBL" id="KAF8444478.1"/>
    </source>
</evidence>
<reference evidence="2" key="2">
    <citation type="journal article" date="2020" name="Nat. Commun.">
        <title>Large-scale genome sequencing of mycorrhizal fungi provides insights into the early evolution of symbiotic traits.</title>
        <authorList>
            <person name="Miyauchi S."/>
            <person name="Kiss E."/>
            <person name="Kuo A."/>
            <person name="Drula E."/>
            <person name="Kohler A."/>
            <person name="Sanchez-Garcia M."/>
            <person name="Morin E."/>
            <person name="Andreopoulos B."/>
            <person name="Barry K.W."/>
            <person name="Bonito G."/>
            <person name="Buee M."/>
            <person name="Carver A."/>
            <person name="Chen C."/>
            <person name="Cichocki N."/>
            <person name="Clum A."/>
            <person name="Culley D."/>
            <person name="Crous P.W."/>
            <person name="Fauchery L."/>
            <person name="Girlanda M."/>
            <person name="Hayes R.D."/>
            <person name="Keri Z."/>
            <person name="LaButti K."/>
            <person name="Lipzen A."/>
            <person name="Lombard V."/>
            <person name="Magnuson J."/>
            <person name="Maillard F."/>
            <person name="Murat C."/>
            <person name="Nolan M."/>
            <person name="Ohm R.A."/>
            <person name="Pangilinan J."/>
            <person name="Pereira M.F."/>
            <person name="Perotto S."/>
            <person name="Peter M."/>
            <person name="Pfister S."/>
            <person name="Riley R."/>
            <person name="Sitrit Y."/>
            <person name="Stielow J.B."/>
            <person name="Szollosi G."/>
            <person name="Zifcakova L."/>
            <person name="Stursova M."/>
            <person name="Spatafora J.W."/>
            <person name="Tedersoo L."/>
            <person name="Vaario L.M."/>
            <person name="Yamada A."/>
            <person name="Yan M."/>
            <person name="Wang P."/>
            <person name="Xu J."/>
            <person name="Bruns T."/>
            <person name="Baldrian P."/>
            <person name="Vilgalys R."/>
            <person name="Dunand C."/>
            <person name="Henrissat B."/>
            <person name="Grigoriev I.V."/>
            <person name="Hibbett D."/>
            <person name="Nagy L.G."/>
            <person name="Martin F.M."/>
        </authorList>
    </citation>
    <scope>NUCLEOTIDE SEQUENCE</scope>
    <source>
        <strain evidence="2">BED1</strain>
    </source>
</reference>
<keyword evidence="1" id="KW-0472">Membrane</keyword>
<organism evidence="2 3">
    <name type="scientific">Boletus edulis BED1</name>
    <dbReference type="NCBI Taxonomy" id="1328754"/>
    <lineage>
        <taxon>Eukaryota</taxon>
        <taxon>Fungi</taxon>
        <taxon>Dikarya</taxon>
        <taxon>Basidiomycota</taxon>
        <taxon>Agaricomycotina</taxon>
        <taxon>Agaricomycetes</taxon>
        <taxon>Agaricomycetidae</taxon>
        <taxon>Boletales</taxon>
        <taxon>Boletineae</taxon>
        <taxon>Boletaceae</taxon>
        <taxon>Boletoideae</taxon>
        <taxon>Boletus</taxon>
    </lineage>
</organism>
<feature type="transmembrane region" description="Helical" evidence="1">
    <location>
        <begin position="14"/>
        <end position="34"/>
    </location>
</feature>
<protein>
    <submittedName>
        <fullName evidence="2">Uncharacterized protein</fullName>
    </submittedName>
</protein>
<proteinExistence type="predicted"/>
<feature type="transmembrane region" description="Helical" evidence="1">
    <location>
        <begin position="46"/>
        <end position="65"/>
    </location>
</feature>
<reference evidence="2" key="1">
    <citation type="submission" date="2019-10" db="EMBL/GenBank/DDBJ databases">
        <authorList>
            <consortium name="DOE Joint Genome Institute"/>
            <person name="Kuo A."/>
            <person name="Miyauchi S."/>
            <person name="Kiss E."/>
            <person name="Drula E."/>
            <person name="Kohler A."/>
            <person name="Sanchez-Garcia M."/>
            <person name="Andreopoulos B."/>
            <person name="Barry K.W."/>
            <person name="Bonito G."/>
            <person name="Buee M."/>
            <person name="Carver A."/>
            <person name="Chen C."/>
            <person name="Cichocki N."/>
            <person name="Clum A."/>
            <person name="Culley D."/>
            <person name="Crous P.W."/>
            <person name="Fauchery L."/>
            <person name="Girlanda M."/>
            <person name="Hayes R."/>
            <person name="Keri Z."/>
            <person name="LaButti K."/>
            <person name="Lipzen A."/>
            <person name="Lombard V."/>
            <person name="Magnuson J."/>
            <person name="Maillard F."/>
            <person name="Morin E."/>
            <person name="Murat C."/>
            <person name="Nolan M."/>
            <person name="Ohm R."/>
            <person name="Pangilinan J."/>
            <person name="Pereira M."/>
            <person name="Perotto S."/>
            <person name="Peter M."/>
            <person name="Riley R."/>
            <person name="Sitrit Y."/>
            <person name="Stielow B."/>
            <person name="Szollosi G."/>
            <person name="Zifcakova L."/>
            <person name="Stursova M."/>
            <person name="Spatafora J.W."/>
            <person name="Tedersoo L."/>
            <person name="Vaario L.-M."/>
            <person name="Yamada A."/>
            <person name="Yan M."/>
            <person name="Wang P."/>
            <person name="Xu J."/>
            <person name="Bruns T."/>
            <person name="Baldrian P."/>
            <person name="Vilgalys R."/>
            <person name="Henrissat B."/>
            <person name="Grigoriev I.V."/>
            <person name="Hibbett D."/>
            <person name="Nagy L.G."/>
            <person name="Martin F.M."/>
        </authorList>
    </citation>
    <scope>NUCLEOTIDE SEQUENCE</scope>
    <source>
        <strain evidence="2">BED1</strain>
    </source>
</reference>
<evidence type="ECO:0000313" key="3">
    <source>
        <dbReference type="Proteomes" id="UP001194468"/>
    </source>
</evidence>
<keyword evidence="1" id="KW-0812">Transmembrane</keyword>